<proteinExistence type="predicted"/>
<keyword evidence="4" id="KW-1015">Disulfide bond</keyword>
<dbReference type="SUPFAM" id="SSF50494">
    <property type="entry name" value="Trypsin-like serine proteases"/>
    <property type="match status" value="1"/>
</dbReference>
<organism evidence="7 8">
    <name type="scientific">Apolygus lucorum</name>
    <name type="common">Small green plant bug</name>
    <name type="synonym">Lygocoris lucorum</name>
    <dbReference type="NCBI Taxonomy" id="248454"/>
    <lineage>
        <taxon>Eukaryota</taxon>
        <taxon>Metazoa</taxon>
        <taxon>Ecdysozoa</taxon>
        <taxon>Arthropoda</taxon>
        <taxon>Hexapoda</taxon>
        <taxon>Insecta</taxon>
        <taxon>Pterygota</taxon>
        <taxon>Neoptera</taxon>
        <taxon>Paraneoptera</taxon>
        <taxon>Hemiptera</taxon>
        <taxon>Heteroptera</taxon>
        <taxon>Panheteroptera</taxon>
        <taxon>Cimicomorpha</taxon>
        <taxon>Miridae</taxon>
        <taxon>Mirini</taxon>
        <taxon>Apolygus</taxon>
    </lineage>
</organism>
<dbReference type="GO" id="GO:0004252">
    <property type="term" value="F:serine-type endopeptidase activity"/>
    <property type="evidence" value="ECO:0007669"/>
    <property type="project" value="InterPro"/>
</dbReference>
<dbReference type="Proteomes" id="UP000466442">
    <property type="component" value="Unassembled WGS sequence"/>
</dbReference>
<dbReference type="InterPro" id="IPR009003">
    <property type="entry name" value="Peptidase_S1_PA"/>
</dbReference>
<evidence type="ECO:0000256" key="3">
    <source>
        <dbReference type="ARBA" id="ARBA00022825"/>
    </source>
</evidence>
<evidence type="ECO:0000259" key="6">
    <source>
        <dbReference type="PROSITE" id="PS50240"/>
    </source>
</evidence>
<dbReference type="AlphaFoldDB" id="A0A8S9XCT1"/>
<evidence type="ECO:0000256" key="1">
    <source>
        <dbReference type="ARBA" id="ARBA00022670"/>
    </source>
</evidence>
<feature type="signal peptide" evidence="5">
    <location>
        <begin position="1"/>
        <end position="19"/>
    </location>
</feature>
<accession>A0A8S9XCT1</accession>
<dbReference type="InterPro" id="IPR033116">
    <property type="entry name" value="TRYPSIN_SER"/>
</dbReference>
<evidence type="ECO:0000313" key="8">
    <source>
        <dbReference type="Proteomes" id="UP000466442"/>
    </source>
</evidence>
<dbReference type="Pfam" id="PF00089">
    <property type="entry name" value="Trypsin"/>
    <property type="match status" value="1"/>
</dbReference>
<evidence type="ECO:0000256" key="4">
    <source>
        <dbReference type="ARBA" id="ARBA00023157"/>
    </source>
</evidence>
<evidence type="ECO:0000256" key="5">
    <source>
        <dbReference type="SAM" id="SignalP"/>
    </source>
</evidence>
<dbReference type="OrthoDB" id="10059102at2759"/>
<reference evidence="7" key="1">
    <citation type="journal article" date="2021" name="Mol. Ecol. Resour.">
        <title>Apolygus lucorum genome provides insights into omnivorousness and mesophyll feeding.</title>
        <authorList>
            <person name="Liu Y."/>
            <person name="Liu H."/>
            <person name="Wang H."/>
            <person name="Huang T."/>
            <person name="Liu B."/>
            <person name="Yang B."/>
            <person name="Yin L."/>
            <person name="Li B."/>
            <person name="Zhang Y."/>
            <person name="Zhang S."/>
            <person name="Jiang F."/>
            <person name="Zhang X."/>
            <person name="Ren Y."/>
            <person name="Wang B."/>
            <person name="Wang S."/>
            <person name="Lu Y."/>
            <person name="Wu K."/>
            <person name="Fan W."/>
            <person name="Wang G."/>
        </authorList>
    </citation>
    <scope>NUCLEOTIDE SEQUENCE</scope>
    <source>
        <strain evidence="7">12Hb</strain>
    </source>
</reference>
<dbReference type="PANTHER" id="PTHR24276:SF96">
    <property type="entry name" value="PEPTIDASE S1 DOMAIN-CONTAINING PROTEIN"/>
    <property type="match status" value="1"/>
</dbReference>
<name>A0A8S9XCT1_APOLU</name>
<keyword evidence="5" id="KW-0732">Signal</keyword>
<dbReference type="SMART" id="SM00020">
    <property type="entry name" value="Tryp_SPc"/>
    <property type="match status" value="1"/>
</dbReference>
<dbReference type="InterPro" id="IPR050430">
    <property type="entry name" value="Peptidase_S1"/>
</dbReference>
<evidence type="ECO:0000256" key="2">
    <source>
        <dbReference type="ARBA" id="ARBA00022801"/>
    </source>
</evidence>
<gene>
    <name evidence="7" type="ORF">GE061_017316</name>
</gene>
<dbReference type="InterPro" id="IPR001254">
    <property type="entry name" value="Trypsin_dom"/>
</dbReference>
<sequence>MGLLTCTVLALLCSSGVQLVKDFREDFKLARERSSYQNPIREKRSNDPNCPHDEETRIANGRDAAPDEFPFIVAIINRKDTPRISDQYCVGTLLTFDVVVKPFNFSRTYDPKYKARVDKMTEDHAPCTTMGWGLDVVGETPSILQVIDSTLRPGNWCSEKITNITKHQEAGPDVFAPRSQICAVGCETGQTVCAGDSGGPLICDKQFIGVVSYGPGDDSCGKNGSPFVYARTDANHLWIWATIAEFSEDDNDAKSMAAQPASQMATMTAISVADHNSMKVLDP</sequence>
<dbReference type="PROSITE" id="PS00135">
    <property type="entry name" value="TRYPSIN_SER"/>
    <property type="match status" value="1"/>
</dbReference>
<dbReference type="InterPro" id="IPR043504">
    <property type="entry name" value="Peptidase_S1_PA_chymotrypsin"/>
</dbReference>
<protein>
    <recommendedName>
        <fullName evidence="6">Peptidase S1 domain-containing protein</fullName>
    </recommendedName>
</protein>
<dbReference type="PROSITE" id="PS50240">
    <property type="entry name" value="TRYPSIN_DOM"/>
    <property type="match status" value="1"/>
</dbReference>
<keyword evidence="1" id="KW-0645">Protease</keyword>
<dbReference type="EMBL" id="WIXP02000008">
    <property type="protein sequence ID" value="KAF6206091.1"/>
    <property type="molecule type" value="Genomic_DNA"/>
</dbReference>
<dbReference type="Gene3D" id="2.40.10.10">
    <property type="entry name" value="Trypsin-like serine proteases"/>
    <property type="match status" value="1"/>
</dbReference>
<keyword evidence="8" id="KW-1185">Reference proteome</keyword>
<comment type="caution">
    <text evidence="7">The sequence shown here is derived from an EMBL/GenBank/DDBJ whole genome shotgun (WGS) entry which is preliminary data.</text>
</comment>
<dbReference type="GO" id="GO:0006508">
    <property type="term" value="P:proteolysis"/>
    <property type="evidence" value="ECO:0007669"/>
    <property type="project" value="UniProtKB-KW"/>
</dbReference>
<keyword evidence="3" id="KW-0720">Serine protease</keyword>
<evidence type="ECO:0000313" key="7">
    <source>
        <dbReference type="EMBL" id="KAF6206091.1"/>
    </source>
</evidence>
<feature type="domain" description="Peptidase S1" evidence="6">
    <location>
        <begin position="73"/>
        <end position="244"/>
    </location>
</feature>
<keyword evidence="2" id="KW-0378">Hydrolase</keyword>
<dbReference type="PANTHER" id="PTHR24276">
    <property type="entry name" value="POLYSERASE-RELATED"/>
    <property type="match status" value="1"/>
</dbReference>
<feature type="chain" id="PRO_5035920747" description="Peptidase S1 domain-containing protein" evidence="5">
    <location>
        <begin position="20"/>
        <end position="283"/>
    </location>
</feature>